<protein>
    <submittedName>
        <fullName evidence="2">Uncharacterized protein</fullName>
    </submittedName>
</protein>
<feature type="region of interest" description="Disordered" evidence="1">
    <location>
        <begin position="67"/>
        <end position="86"/>
    </location>
</feature>
<reference evidence="3" key="1">
    <citation type="journal article" date="2019" name="Int. J. Syst. Evol. Microbiol.">
        <title>The Global Catalogue of Microorganisms (GCM) 10K type strain sequencing project: providing services to taxonomists for standard genome sequencing and annotation.</title>
        <authorList>
            <consortium name="The Broad Institute Genomics Platform"/>
            <consortium name="The Broad Institute Genome Sequencing Center for Infectious Disease"/>
            <person name="Wu L."/>
            <person name="Ma J."/>
        </authorList>
    </citation>
    <scope>NUCLEOTIDE SEQUENCE [LARGE SCALE GENOMIC DNA]</scope>
    <source>
        <strain evidence="3">JCM 17939</strain>
    </source>
</reference>
<dbReference type="Proteomes" id="UP001501442">
    <property type="component" value="Unassembled WGS sequence"/>
</dbReference>
<accession>A0ABP8UCF4</accession>
<comment type="caution">
    <text evidence="2">The sequence shown here is derived from an EMBL/GenBank/DDBJ whole genome shotgun (WGS) entry which is preliminary data.</text>
</comment>
<name>A0ABP8UCF4_9ACTN</name>
<dbReference type="EMBL" id="BAABHK010000004">
    <property type="protein sequence ID" value="GAA4626820.1"/>
    <property type="molecule type" value="Genomic_DNA"/>
</dbReference>
<sequence length="86" mass="9349">MDDPPSAVAQILQAVLNAEAVTLRKVVAAILDDHSTQLDVAQILNADDAALADLVSTVLKEYNELKPIRDDTEASTNTRRAHDRLN</sequence>
<organism evidence="2 3">
    <name type="scientific">Actinoallomurus vinaceus</name>
    <dbReference type="NCBI Taxonomy" id="1080074"/>
    <lineage>
        <taxon>Bacteria</taxon>
        <taxon>Bacillati</taxon>
        <taxon>Actinomycetota</taxon>
        <taxon>Actinomycetes</taxon>
        <taxon>Streptosporangiales</taxon>
        <taxon>Thermomonosporaceae</taxon>
        <taxon>Actinoallomurus</taxon>
    </lineage>
</organism>
<evidence type="ECO:0000313" key="3">
    <source>
        <dbReference type="Proteomes" id="UP001501442"/>
    </source>
</evidence>
<dbReference type="RefSeq" id="WP_345432050.1">
    <property type="nucleotide sequence ID" value="NZ_BAABHK010000004.1"/>
</dbReference>
<keyword evidence="3" id="KW-1185">Reference proteome</keyword>
<evidence type="ECO:0000313" key="2">
    <source>
        <dbReference type="EMBL" id="GAA4626820.1"/>
    </source>
</evidence>
<gene>
    <name evidence="2" type="ORF">GCM10023196_036630</name>
</gene>
<evidence type="ECO:0000256" key="1">
    <source>
        <dbReference type="SAM" id="MobiDB-lite"/>
    </source>
</evidence>
<proteinExistence type="predicted"/>